<dbReference type="EMBL" id="JAYMYQ010000008">
    <property type="protein sequence ID" value="KAK7316091.1"/>
    <property type="molecule type" value="Genomic_DNA"/>
</dbReference>
<comment type="caution">
    <text evidence="2">The sequence shown here is derived from an EMBL/GenBank/DDBJ whole genome shotgun (WGS) entry which is preliminary data.</text>
</comment>
<keyword evidence="1" id="KW-0812">Transmembrane</keyword>
<keyword evidence="3" id="KW-1185">Reference proteome</keyword>
<sequence length="71" mass="8214">MIYPWIAVNLCIFTVVYHMVLGLVSWQYFRNENSVIFLLFSDIQCTFFGFSFVKYGIVISNTLSTSLINGM</sequence>
<reference evidence="2 3" key="1">
    <citation type="submission" date="2024-01" db="EMBL/GenBank/DDBJ databases">
        <title>The genomes of 5 underutilized Papilionoideae crops provide insights into root nodulation and disease resistanc.</title>
        <authorList>
            <person name="Jiang F."/>
        </authorList>
    </citation>
    <scope>NUCLEOTIDE SEQUENCE [LARGE SCALE GENOMIC DNA]</scope>
    <source>
        <strain evidence="2">LVBAO_FW01</strain>
        <tissue evidence="2">Leaves</tissue>
    </source>
</reference>
<keyword evidence="1" id="KW-0472">Membrane</keyword>
<evidence type="ECO:0000256" key="1">
    <source>
        <dbReference type="SAM" id="Phobius"/>
    </source>
</evidence>
<proteinExistence type="predicted"/>
<name>A0AAN9KGM2_CANGL</name>
<evidence type="ECO:0000313" key="2">
    <source>
        <dbReference type="EMBL" id="KAK7316091.1"/>
    </source>
</evidence>
<keyword evidence="1" id="KW-1133">Transmembrane helix</keyword>
<accession>A0AAN9KGM2</accession>
<gene>
    <name evidence="2" type="ORF">VNO77_34801</name>
</gene>
<evidence type="ECO:0000313" key="3">
    <source>
        <dbReference type="Proteomes" id="UP001367508"/>
    </source>
</evidence>
<organism evidence="2 3">
    <name type="scientific">Canavalia gladiata</name>
    <name type="common">Sword bean</name>
    <name type="synonym">Dolichos gladiatus</name>
    <dbReference type="NCBI Taxonomy" id="3824"/>
    <lineage>
        <taxon>Eukaryota</taxon>
        <taxon>Viridiplantae</taxon>
        <taxon>Streptophyta</taxon>
        <taxon>Embryophyta</taxon>
        <taxon>Tracheophyta</taxon>
        <taxon>Spermatophyta</taxon>
        <taxon>Magnoliopsida</taxon>
        <taxon>eudicotyledons</taxon>
        <taxon>Gunneridae</taxon>
        <taxon>Pentapetalae</taxon>
        <taxon>rosids</taxon>
        <taxon>fabids</taxon>
        <taxon>Fabales</taxon>
        <taxon>Fabaceae</taxon>
        <taxon>Papilionoideae</taxon>
        <taxon>50 kb inversion clade</taxon>
        <taxon>NPAAA clade</taxon>
        <taxon>indigoferoid/millettioid clade</taxon>
        <taxon>Phaseoleae</taxon>
        <taxon>Canavalia</taxon>
    </lineage>
</organism>
<feature type="transmembrane region" description="Helical" evidence="1">
    <location>
        <begin position="36"/>
        <end position="57"/>
    </location>
</feature>
<feature type="transmembrane region" description="Helical" evidence="1">
    <location>
        <begin position="6"/>
        <end position="29"/>
    </location>
</feature>
<dbReference type="AlphaFoldDB" id="A0AAN9KGM2"/>
<protein>
    <submittedName>
        <fullName evidence="2">Uncharacterized protein</fullName>
    </submittedName>
</protein>
<dbReference type="Proteomes" id="UP001367508">
    <property type="component" value="Unassembled WGS sequence"/>
</dbReference>